<keyword evidence="2" id="KW-1185">Reference proteome</keyword>
<dbReference type="Proteomes" id="UP000070394">
    <property type="component" value="Unassembled WGS sequence"/>
</dbReference>
<accession>A0A133ZUX7</accession>
<name>A0A133ZUX7_9FIRM</name>
<organism evidence="1 2">
    <name type="scientific">Lachnoanaerobaculum saburreum</name>
    <dbReference type="NCBI Taxonomy" id="467210"/>
    <lineage>
        <taxon>Bacteria</taxon>
        <taxon>Bacillati</taxon>
        <taxon>Bacillota</taxon>
        <taxon>Clostridia</taxon>
        <taxon>Lachnospirales</taxon>
        <taxon>Lachnospiraceae</taxon>
        <taxon>Lachnoanaerobaculum</taxon>
    </lineage>
</organism>
<dbReference type="RefSeq" id="WP_060930919.1">
    <property type="nucleotide sequence ID" value="NZ_KQ959797.1"/>
</dbReference>
<comment type="caution">
    <text evidence="1">The sequence shown here is derived from an EMBL/GenBank/DDBJ whole genome shotgun (WGS) entry which is preliminary data.</text>
</comment>
<dbReference type="OrthoDB" id="2044746at2"/>
<dbReference type="PATRIC" id="fig|467210.3.peg.1045"/>
<dbReference type="AlphaFoldDB" id="A0A133ZUX7"/>
<gene>
    <name evidence="1" type="ORF">HMPREF1866_01056</name>
</gene>
<proteinExistence type="predicted"/>
<protein>
    <submittedName>
        <fullName evidence="1">Uncharacterized protein</fullName>
    </submittedName>
</protein>
<evidence type="ECO:0000313" key="2">
    <source>
        <dbReference type="Proteomes" id="UP000070394"/>
    </source>
</evidence>
<sequence>MGKIEVEKKVRELEALDGITLAIWGLKPGDENERYVVSFDISINTIFDLMSFTEYDMESGDFEPNLNDIFILDTFYDCLMNFSNITVEYLAENEINIYVPVGNSFAKLEIRYIEYEEVALTGYERVAKYHGEKPFKVGVFNYDTMEYDNFPQDFVVDDSKFYCYG</sequence>
<reference evidence="2" key="1">
    <citation type="submission" date="2016-01" db="EMBL/GenBank/DDBJ databases">
        <authorList>
            <person name="Mitreva M."/>
            <person name="Pepin K.H."/>
            <person name="Mihindukulasuriya K.A."/>
            <person name="Fulton R."/>
            <person name="Fronick C."/>
            <person name="O'Laughlin M."/>
            <person name="Miner T."/>
            <person name="Herter B."/>
            <person name="Rosa B.A."/>
            <person name="Cordes M."/>
            <person name="Tomlinson C."/>
            <person name="Wollam A."/>
            <person name="Palsikar V.B."/>
            <person name="Mardis E.R."/>
            <person name="Wilson R.K."/>
        </authorList>
    </citation>
    <scope>NUCLEOTIDE SEQUENCE [LARGE SCALE GENOMIC DNA]</scope>
    <source>
        <strain evidence="2">DNF00896</strain>
    </source>
</reference>
<evidence type="ECO:0000313" key="1">
    <source>
        <dbReference type="EMBL" id="KXB59240.1"/>
    </source>
</evidence>
<dbReference type="EMBL" id="LSDA01000037">
    <property type="protein sequence ID" value="KXB59240.1"/>
    <property type="molecule type" value="Genomic_DNA"/>
</dbReference>